<organism evidence="1 2">
    <name type="scientific">Favolaschia claudopus</name>
    <dbReference type="NCBI Taxonomy" id="2862362"/>
    <lineage>
        <taxon>Eukaryota</taxon>
        <taxon>Fungi</taxon>
        <taxon>Dikarya</taxon>
        <taxon>Basidiomycota</taxon>
        <taxon>Agaricomycotina</taxon>
        <taxon>Agaricomycetes</taxon>
        <taxon>Agaricomycetidae</taxon>
        <taxon>Agaricales</taxon>
        <taxon>Marasmiineae</taxon>
        <taxon>Mycenaceae</taxon>
        <taxon>Favolaschia</taxon>
    </lineage>
</organism>
<sequence length="181" mass="20483">MSTQPQANPPVPHRETQRPHDLVNLQTFPDRNERQRISLARYKLGGVPHWAIIWPVWHINTPADRRDARRPDAYKTVEIVIEDNQYKFRLAIRRANESTARGWTAQEVGSLDLASRQTMIRWARQDPATSAVGHSARVEAGGCRDCVERILTIMAGPDQELTTYLDIGAVLRAIKEAKAAV</sequence>
<evidence type="ECO:0000313" key="1">
    <source>
        <dbReference type="EMBL" id="KAK7022352.1"/>
    </source>
</evidence>
<keyword evidence="2" id="KW-1185">Reference proteome</keyword>
<evidence type="ECO:0000313" key="2">
    <source>
        <dbReference type="Proteomes" id="UP001362999"/>
    </source>
</evidence>
<dbReference type="EMBL" id="JAWWNJ010000037">
    <property type="protein sequence ID" value="KAK7022352.1"/>
    <property type="molecule type" value="Genomic_DNA"/>
</dbReference>
<evidence type="ECO:0008006" key="3">
    <source>
        <dbReference type="Google" id="ProtNLM"/>
    </source>
</evidence>
<proteinExistence type="predicted"/>
<dbReference type="Proteomes" id="UP001362999">
    <property type="component" value="Unassembled WGS sequence"/>
</dbReference>
<gene>
    <name evidence="1" type="ORF">R3P38DRAFT_3539275</name>
</gene>
<dbReference type="AlphaFoldDB" id="A0AAW0B860"/>
<comment type="caution">
    <text evidence="1">The sequence shown here is derived from an EMBL/GenBank/DDBJ whole genome shotgun (WGS) entry which is preliminary data.</text>
</comment>
<name>A0AAW0B860_9AGAR</name>
<protein>
    <recommendedName>
        <fullName evidence="3">Transposase</fullName>
    </recommendedName>
</protein>
<accession>A0AAW0B860</accession>
<reference evidence="1 2" key="1">
    <citation type="journal article" date="2024" name="J Genomics">
        <title>Draft genome sequencing and assembly of Favolaschia claudopus CIRM-BRFM 2984 isolated from oak limbs.</title>
        <authorList>
            <person name="Navarro D."/>
            <person name="Drula E."/>
            <person name="Chaduli D."/>
            <person name="Cazenave R."/>
            <person name="Ahrendt S."/>
            <person name="Wang J."/>
            <person name="Lipzen A."/>
            <person name="Daum C."/>
            <person name="Barry K."/>
            <person name="Grigoriev I.V."/>
            <person name="Favel A."/>
            <person name="Rosso M.N."/>
            <person name="Martin F."/>
        </authorList>
    </citation>
    <scope>NUCLEOTIDE SEQUENCE [LARGE SCALE GENOMIC DNA]</scope>
    <source>
        <strain evidence="1 2">CIRM-BRFM 2984</strain>
    </source>
</reference>